<keyword evidence="1" id="KW-0472">Membrane</keyword>
<evidence type="ECO:0008006" key="4">
    <source>
        <dbReference type="Google" id="ProtNLM"/>
    </source>
</evidence>
<keyword evidence="3" id="KW-1185">Reference proteome</keyword>
<keyword evidence="1" id="KW-0812">Transmembrane</keyword>
<reference evidence="2" key="2">
    <citation type="submission" date="2020-10" db="EMBL/GenBank/DDBJ databases">
        <title>Comparative genomics of the Acetobacterium genus.</title>
        <authorList>
            <person name="Marshall C."/>
            <person name="May H."/>
            <person name="Norman S."/>
        </authorList>
    </citation>
    <scope>NUCLEOTIDE SEQUENCE</scope>
    <source>
        <strain evidence="2">DER-2019</strain>
    </source>
</reference>
<protein>
    <recommendedName>
        <fullName evidence="4">NHLP bacteriocin system secretion protein</fullName>
    </recommendedName>
</protein>
<comment type="caution">
    <text evidence="2">The sequence shown here is derived from an EMBL/GenBank/DDBJ whole genome shotgun (WGS) entry which is preliminary data.</text>
</comment>
<evidence type="ECO:0000256" key="1">
    <source>
        <dbReference type="SAM" id="Phobius"/>
    </source>
</evidence>
<accession>A0A923KSB9</accession>
<keyword evidence="1" id="KW-1133">Transmembrane helix</keyword>
<dbReference type="Proteomes" id="UP000616595">
    <property type="component" value="Unassembled WGS sequence"/>
</dbReference>
<evidence type="ECO:0000313" key="3">
    <source>
        <dbReference type="Proteomes" id="UP000616595"/>
    </source>
</evidence>
<sequence length="160" mass="17571">MNEKIFRKKSLERISSPEQLTDYIRVSNPSVWIVLSAIVVLLAGALIWSVFGALPETLTVKGFVQDNVGICYVNKEMAETLKEGMTVQLGDSAGTVAEVSQVPISEAELKAKYNEDYLAESLAAGDWNYPVKVNGLNVADGLYEMAITVKRDKPISFLLN</sequence>
<proteinExistence type="predicted"/>
<organism evidence="2 3">
    <name type="scientific">Acetobacterium paludosum</name>
    <dbReference type="NCBI Taxonomy" id="52693"/>
    <lineage>
        <taxon>Bacteria</taxon>
        <taxon>Bacillati</taxon>
        <taxon>Bacillota</taxon>
        <taxon>Clostridia</taxon>
        <taxon>Eubacteriales</taxon>
        <taxon>Eubacteriaceae</taxon>
        <taxon>Acetobacterium</taxon>
    </lineage>
</organism>
<reference evidence="2" key="1">
    <citation type="submission" date="2019-10" db="EMBL/GenBank/DDBJ databases">
        <authorList>
            <person name="Ross D.E."/>
            <person name="Gulliver D."/>
        </authorList>
    </citation>
    <scope>NUCLEOTIDE SEQUENCE</scope>
    <source>
        <strain evidence="2">DER-2019</strain>
    </source>
</reference>
<dbReference type="RefSeq" id="WP_148567538.1">
    <property type="nucleotide sequence ID" value="NZ_RXYA01000010.1"/>
</dbReference>
<feature type="transmembrane region" description="Helical" evidence="1">
    <location>
        <begin position="31"/>
        <end position="51"/>
    </location>
</feature>
<dbReference type="OrthoDB" id="1822314at2"/>
<dbReference type="EMBL" id="WJBD01000007">
    <property type="protein sequence ID" value="MBC3888202.1"/>
    <property type="molecule type" value="Genomic_DNA"/>
</dbReference>
<evidence type="ECO:0000313" key="2">
    <source>
        <dbReference type="EMBL" id="MBC3888202.1"/>
    </source>
</evidence>
<dbReference type="AlphaFoldDB" id="A0A923KSB9"/>
<name>A0A923KSB9_9FIRM</name>
<gene>
    <name evidence="2" type="ORF">GH810_07760</name>
</gene>